<evidence type="ECO:0000259" key="7">
    <source>
        <dbReference type="PROSITE" id="PS50885"/>
    </source>
</evidence>
<dbReference type="SUPFAM" id="SSF58104">
    <property type="entry name" value="Methyl-accepting chemotaxis protein (MCP) signaling domain"/>
    <property type="match status" value="1"/>
</dbReference>
<evidence type="ECO:0000256" key="3">
    <source>
        <dbReference type="PROSITE-ProRule" id="PRU00284"/>
    </source>
</evidence>
<evidence type="ECO:0000313" key="9">
    <source>
        <dbReference type="Proteomes" id="UP000503640"/>
    </source>
</evidence>
<evidence type="ECO:0008006" key="10">
    <source>
        <dbReference type="Google" id="ProtNLM"/>
    </source>
</evidence>
<dbReference type="GO" id="GO:0005886">
    <property type="term" value="C:plasma membrane"/>
    <property type="evidence" value="ECO:0007669"/>
    <property type="project" value="TreeGrafter"/>
</dbReference>
<dbReference type="Pfam" id="PF18947">
    <property type="entry name" value="HAMP_2"/>
    <property type="match status" value="2"/>
</dbReference>
<gene>
    <name evidence="8" type="ORF">AMYX_00050</name>
</gene>
<keyword evidence="1" id="KW-0145">Chemotaxis</keyword>
<dbReference type="InterPro" id="IPR051310">
    <property type="entry name" value="MCP_chemotaxis"/>
</dbReference>
<evidence type="ECO:0000256" key="2">
    <source>
        <dbReference type="ARBA" id="ARBA00029447"/>
    </source>
</evidence>
<dbReference type="Gene3D" id="1.10.287.950">
    <property type="entry name" value="Methyl-accepting chemotaxis protein"/>
    <property type="match status" value="1"/>
</dbReference>
<dbReference type="GO" id="GO:0004888">
    <property type="term" value="F:transmembrane signaling receptor activity"/>
    <property type="evidence" value="ECO:0007669"/>
    <property type="project" value="TreeGrafter"/>
</dbReference>
<dbReference type="Gene3D" id="1.20.120.1530">
    <property type="match status" value="1"/>
</dbReference>
<evidence type="ECO:0000256" key="5">
    <source>
        <dbReference type="SAM" id="Phobius"/>
    </source>
</evidence>
<comment type="similarity">
    <text evidence="2">Belongs to the methyl-accepting chemotaxis (MCP) protein family.</text>
</comment>
<keyword evidence="5" id="KW-1133">Transmembrane helix</keyword>
<dbReference type="RefSeq" id="WP_176062080.1">
    <property type="nucleotide sequence ID" value="NZ_BJTG01000001.1"/>
</dbReference>
<dbReference type="SMART" id="SM00304">
    <property type="entry name" value="HAMP"/>
    <property type="match status" value="2"/>
</dbReference>
<dbReference type="GO" id="GO:0007165">
    <property type="term" value="P:signal transduction"/>
    <property type="evidence" value="ECO:0007669"/>
    <property type="project" value="UniProtKB-KW"/>
</dbReference>
<evidence type="ECO:0000313" key="8">
    <source>
        <dbReference type="EMBL" id="GEJ55264.1"/>
    </source>
</evidence>
<protein>
    <recommendedName>
        <fullName evidence="10">Methyl-accepting chemotaxis sensory transducer</fullName>
    </recommendedName>
</protein>
<feature type="compositionally biased region" description="Low complexity" evidence="4">
    <location>
        <begin position="629"/>
        <end position="647"/>
    </location>
</feature>
<reference evidence="9" key="1">
    <citation type="journal article" date="2020" name="Appl. Environ. Microbiol.">
        <title>Diazotrophic Anaeromyxobacter Isolates from Soils.</title>
        <authorList>
            <person name="Masuda Y."/>
            <person name="Yamanaka H."/>
            <person name="Xu Z.X."/>
            <person name="Shiratori Y."/>
            <person name="Aono T."/>
            <person name="Amachi S."/>
            <person name="Senoo K."/>
            <person name="Itoh H."/>
        </authorList>
    </citation>
    <scope>NUCLEOTIDE SEQUENCE [LARGE SCALE GENOMIC DNA]</scope>
    <source>
        <strain evidence="9">R267</strain>
    </source>
</reference>
<dbReference type="GO" id="GO:0006935">
    <property type="term" value="P:chemotaxis"/>
    <property type="evidence" value="ECO:0007669"/>
    <property type="project" value="UniProtKB-KW"/>
</dbReference>
<dbReference type="InterPro" id="IPR004089">
    <property type="entry name" value="MCPsignal_dom"/>
</dbReference>
<dbReference type="Proteomes" id="UP000503640">
    <property type="component" value="Unassembled WGS sequence"/>
</dbReference>
<accession>A0A7I9VFT8</accession>
<feature type="region of interest" description="Disordered" evidence="4">
    <location>
        <begin position="628"/>
        <end position="647"/>
    </location>
</feature>
<comment type="caution">
    <text evidence="8">The sequence shown here is derived from an EMBL/GenBank/DDBJ whole genome shotgun (WGS) entry which is preliminary data.</text>
</comment>
<dbReference type="PANTHER" id="PTHR43531">
    <property type="entry name" value="PROTEIN ICFG"/>
    <property type="match status" value="1"/>
</dbReference>
<keyword evidence="3" id="KW-0807">Transducer</keyword>
<dbReference type="InterPro" id="IPR003660">
    <property type="entry name" value="HAMP_dom"/>
</dbReference>
<keyword evidence="5" id="KW-0812">Transmembrane</keyword>
<evidence type="ECO:0000256" key="4">
    <source>
        <dbReference type="SAM" id="MobiDB-lite"/>
    </source>
</evidence>
<dbReference type="Pfam" id="PF00015">
    <property type="entry name" value="MCPsignal"/>
    <property type="match status" value="1"/>
</dbReference>
<dbReference type="PANTHER" id="PTHR43531:SF11">
    <property type="entry name" value="METHYL-ACCEPTING CHEMOTAXIS PROTEIN 3"/>
    <property type="match status" value="1"/>
</dbReference>
<evidence type="ECO:0000256" key="1">
    <source>
        <dbReference type="ARBA" id="ARBA00022500"/>
    </source>
</evidence>
<sequence>MKIRTRIRVSFAGAMAILALVGGLAFWSAAAIRGRLATVVGDTVPTLQALEDLRNGQAAVMHALYAGAVARGAEVRRLATGRAQMGFQQVDDATAAFEALKHAGEVQALWGAAQEPLKDWAESAHGALDALDARTAAAQGEDPRAADEAERKLASAFTALESRHASADGALTDLAQSVRGAADQLRADGEQTAARAIRLILASMAAGVALLVAVSLLLGRRIGRTIASAQAEMGRLSAAVRAGELSVRGDPARVDVEFRGIVAGVNDTLEAFTGPIETTSAYLSRLARGEIPPALEAEYQGGFNVIKDSLNGCIAAVNALLADTRRLVDAAVRGELSARADAARHQGDFRAIVQGVNETLDAVTRPIDDAAQVLERLAARDLTARVAGDHAGDHARVKEAVNRTAEALQQALRQVSGAVEEVSSASEQISTSSQSVADGAARQAASLQETAAQLDTMASMTRRTADHAQQADALARDARAAADEGSTAVAQMTGAMAGIQASAQGTSQIIKDINEIAFQTNLLALNAAVEAARAGEAGRGFAVVAEEVRSLAQRSKEAAHKTEALIDQSVRQATGGELTARQVSEKLAHIAGTVARVTEIVAEMAASAREQASGIGQLQEALHHVDSVTQQTAATSEQSSSAASELTSQAQELASMVGSFQLAASGGRGERQLDHEGGAAAVLAVDPDGAAVGLHDLAGGP</sequence>
<keyword evidence="9" id="KW-1185">Reference proteome</keyword>
<feature type="transmembrane region" description="Helical" evidence="5">
    <location>
        <begin position="196"/>
        <end position="218"/>
    </location>
</feature>
<dbReference type="EMBL" id="BJTG01000001">
    <property type="protein sequence ID" value="GEJ55264.1"/>
    <property type="molecule type" value="Genomic_DNA"/>
</dbReference>
<feature type="domain" description="Methyl-accepting transducer" evidence="6">
    <location>
        <begin position="418"/>
        <end position="647"/>
    </location>
</feature>
<keyword evidence="5" id="KW-0472">Membrane</keyword>
<dbReference type="SMART" id="SM00283">
    <property type="entry name" value="MA"/>
    <property type="match status" value="1"/>
</dbReference>
<evidence type="ECO:0000259" key="6">
    <source>
        <dbReference type="PROSITE" id="PS50111"/>
    </source>
</evidence>
<organism evidence="8 9">
    <name type="scientific">Anaeromyxobacter diazotrophicus</name>
    <dbReference type="NCBI Taxonomy" id="2590199"/>
    <lineage>
        <taxon>Bacteria</taxon>
        <taxon>Pseudomonadati</taxon>
        <taxon>Myxococcota</taxon>
        <taxon>Myxococcia</taxon>
        <taxon>Myxococcales</taxon>
        <taxon>Cystobacterineae</taxon>
        <taxon>Anaeromyxobacteraceae</taxon>
        <taxon>Anaeromyxobacter</taxon>
    </lineage>
</organism>
<proteinExistence type="inferred from homology"/>
<dbReference type="PROSITE" id="PS50111">
    <property type="entry name" value="CHEMOTAXIS_TRANSDUC_2"/>
    <property type="match status" value="1"/>
</dbReference>
<dbReference type="PROSITE" id="PS50885">
    <property type="entry name" value="HAMP"/>
    <property type="match status" value="1"/>
</dbReference>
<name>A0A7I9VFT8_9BACT</name>
<dbReference type="AlphaFoldDB" id="A0A7I9VFT8"/>
<feature type="domain" description="HAMP" evidence="7">
    <location>
        <begin position="361"/>
        <end position="413"/>
    </location>
</feature>